<keyword evidence="2" id="KW-1185">Reference proteome</keyword>
<sequence>MAPASTFPNNPANMQDQAFDQQIENPSTTHRIFLADSHGSLKVAQAPFQSLPENYPGPKIYGISIPGFRPHSDHGVQKMAQGRLSDSTWVIALARKNGSIDVVQPVVGEEPEGSSSSTPPQHAQILFTVREPRMKAGIERWVGLSVGKSGVYSCTSSGAFRFTSVDLSKDEPVTGSVAIDLPGPLQQLSFHPVSDPTHFAYGGEEIPLSLWDISIALSPQPARGERDPAADDSAEMSAPETGNAKQRKRKRQAAERAKARELMWGEIWRAKNESGPPSSTRNLISCIFKAFPITGEDEIGDSCSLIHHRPFPLLFLIFYSIRHPSRAFLPLIARHLLHDQLPNDYLSLPQRANISSVAFLSMSNQDTTTESSHSEEETQVPSDTKIAVGTKDGILRIFDPSTGSRKHSSEERIVPEGQGGVKSLLTGLERGELFLADTSGKLYSIDWRVEAIQYHYKDITGAITSMVALPSPPGSRDEQGGKAKGRVEGGGRGPTLLASVSMDKLFRVHDTVQLAQEPTKNSKNGSSSSNRGKTLWTSFLGQGPTVSCIVWDQRVPELLLDVGRRHGSTKAGRGRRQDGELEGEEDDEDDDDKAEREEEERIDREEEEMWSKMGEVGGNGNGKKSKAPKSQGKEEGSETKVTKDQDEVDEETLKEGRTKRSKKP</sequence>
<evidence type="ECO:0000313" key="2">
    <source>
        <dbReference type="Proteomes" id="UP000245626"/>
    </source>
</evidence>
<protein>
    <submittedName>
        <fullName evidence="1">Uncharacterized protein</fullName>
    </submittedName>
</protein>
<accession>A0ACD0P685</accession>
<gene>
    <name evidence="1" type="ORF">IE53DRAFT_408591</name>
</gene>
<organism evidence="1 2">
    <name type="scientific">Violaceomyces palustris</name>
    <dbReference type="NCBI Taxonomy" id="1673888"/>
    <lineage>
        <taxon>Eukaryota</taxon>
        <taxon>Fungi</taxon>
        <taxon>Dikarya</taxon>
        <taxon>Basidiomycota</taxon>
        <taxon>Ustilaginomycotina</taxon>
        <taxon>Ustilaginomycetes</taxon>
        <taxon>Violaceomycetales</taxon>
        <taxon>Violaceomycetaceae</taxon>
        <taxon>Violaceomyces</taxon>
    </lineage>
</organism>
<proteinExistence type="predicted"/>
<reference evidence="1 2" key="1">
    <citation type="journal article" date="2018" name="Mol. Biol. Evol.">
        <title>Broad Genomic Sampling Reveals a Smut Pathogenic Ancestry of the Fungal Clade Ustilaginomycotina.</title>
        <authorList>
            <person name="Kijpornyongpan T."/>
            <person name="Mondo S.J."/>
            <person name="Barry K."/>
            <person name="Sandor L."/>
            <person name="Lee J."/>
            <person name="Lipzen A."/>
            <person name="Pangilinan J."/>
            <person name="LaButti K."/>
            <person name="Hainaut M."/>
            <person name="Henrissat B."/>
            <person name="Grigoriev I.V."/>
            <person name="Spatafora J.W."/>
            <person name="Aime M.C."/>
        </authorList>
    </citation>
    <scope>NUCLEOTIDE SEQUENCE [LARGE SCALE GENOMIC DNA]</scope>
    <source>
        <strain evidence="1 2">SA 807</strain>
    </source>
</reference>
<evidence type="ECO:0000313" key="1">
    <source>
        <dbReference type="EMBL" id="PWN53550.1"/>
    </source>
</evidence>
<name>A0ACD0P685_9BASI</name>
<dbReference type="EMBL" id="KZ819720">
    <property type="protein sequence ID" value="PWN53550.1"/>
    <property type="molecule type" value="Genomic_DNA"/>
</dbReference>
<dbReference type="Proteomes" id="UP000245626">
    <property type="component" value="Unassembled WGS sequence"/>
</dbReference>